<feature type="region of interest" description="Disordered" evidence="2">
    <location>
        <begin position="135"/>
        <end position="228"/>
    </location>
</feature>
<name>A0A168SWA0_ABSGL</name>
<dbReference type="OMA" id="SYKWRIP"/>
<dbReference type="InterPro" id="IPR052982">
    <property type="entry name" value="SRP1/TIP1-like"/>
</dbReference>
<evidence type="ECO:0000256" key="3">
    <source>
        <dbReference type="SAM" id="SignalP"/>
    </source>
</evidence>
<evidence type="ECO:0000256" key="2">
    <source>
        <dbReference type="SAM" id="MobiDB-lite"/>
    </source>
</evidence>
<feature type="signal peptide" evidence="3">
    <location>
        <begin position="1"/>
        <end position="19"/>
    </location>
</feature>
<dbReference type="EMBL" id="LT554985">
    <property type="protein sequence ID" value="SAM09052.1"/>
    <property type="molecule type" value="Genomic_DNA"/>
</dbReference>
<dbReference type="Proteomes" id="UP000078561">
    <property type="component" value="Unassembled WGS sequence"/>
</dbReference>
<organism evidence="5">
    <name type="scientific">Absidia glauca</name>
    <name type="common">Pin mould</name>
    <dbReference type="NCBI Taxonomy" id="4829"/>
    <lineage>
        <taxon>Eukaryota</taxon>
        <taxon>Fungi</taxon>
        <taxon>Fungi incertae sedis</taxon>
        <taxon>Mucoromycota</taxon>
        <taxon>Mucoromycotina</taxon>
        <taxon>Mucoromycetes</taxon>
        <taxon>Mucorales</taxon>
        <taxon>Cunninghamellaceae</taxon>
        <taxon>Absidia</taxon>
    </lineage>
</organism>
<feature type="chain" id="PRO_5007900375" description="Yeast cell wall synthesis Kre9/Knh1-like N-terminal domain-containing protein" evidence="3">
    <location>
        <begin position="20"/>
        <end position="228"/>
    </location>
</feature>
<proteinExistence type="predicted"/>
<gene>
    <name evidence="5" type="primary">ABSGL_14726.1 scaffold 14966</name>
</gene>
<dbReference type="PANTHER" id="PTHR40633:SF1">
    <property type="entry name" value="GPI ANCHORED SERINE-THREONINE RICH PROTEIN (AFU_ORTHOLOGUE AFUA_1G03630)"/>
    <property type="match status" value="1"/>
</dbReference>
<dbReference type="AlphaFoldDB" id="A0A168SWA0"/>
<evidence type="ECO:0000313" key="6">
    <source>
        <dbReference type="Proteomes" id="UP000078561"/>
    </source>
</evidence>
<dbReference type="InParanoid" id="A0A168SWA0"/>
<feature type="compositionally biased region" description="Basic residues" evidence="2">
    <location>
        <begin position="183"/>
        <end position="214"/>
    </location>
</feature>
<keyword evidence="1 3" id="KW-0732">Signal</keyword>
<evidence type="ECO:0000259" key="4">
    <source>
        <dbReference type="Pfam" id="PF10342"/>
    </source>
</evidence>
<dbReference type="OrthoDB" id="2278575at2759"/>
<sequence length="228" mass="24559">MVFKSTLLLSLALVQLAVASTITIVSPKAKDVWHAGQVVEFKWTGATTVKNETSKVASKKHHQNSLLSIALATGPSQSLTIDRVIASHVNITKGSYKWRIPKNINTTKKYVIEIGPNASDIAFAGYVTIVKAPTNSTAKPTKTASSSHKPTKTITPKPTNKHEPSSVCVVVPNKNGQGSTVKCHPKPHKSQPKKKQSSQHKKKKQSSHSSKKKPATATRHPTVATPSI</sequence>
<evidence type="ECO:0000256" key="1">
    <source>
        <dbReference type="ARBA" id="ARBA00022729"/>
    </source>
</evidence>
<protein>
    <recommendedName>
        <fullName evidence="4">Yeast cell wall synthesis Kre9/Knh1-like N-terminal domain-containing protein</fullName>
    </recommendedName>
</protein>
<feature type="domain" description="Yeast cell wall synthesis Kre9/Knh1-like N-terminal" evidence="4">
    <location>
        <begin position="26"/>
        <end position="118"/>
    </location>
</feature>
<reference evidence="5" key="1">
    <citation type="submission" date="2016-04" db="EMBL/GenBank/DDBJ databases">
        <authorList>
            <person name="Evans L.H."/>
            <person name="Alamgir A."/>
            <person name="Owens N."/>
            <person name="Weber N.D."/>
            <person name="Virtaneva K."/>
            <person name="Barbian K."/>
            <person name="Babar A."/>
            <person name="Rosenke K."/>
        </authorList>
    </citation>
    <scope>NUCLEOTIDE SEQUENCE [LARGE SCALE GENOMIC DNA]</scope>
    <source>
        <strain evidence="5">CBS 101.48</strain>
    </source>
</reference>
<feature type="compositionally biased region" description="Low complexity" evidence="2">
    <location>
        <begin position="135"/>
        <end position="158"/>
    </location>
</feature>
<accession>A0A168SWA0</accession>
<keyword evidence="6" id="KW-1185">Reference proteome</keyword>
<dbReference type="InterPro" id="IPR018466">
    <property type="entry name" value="Kre9/Knh1-like_N"/>
</dbReference>
<dbReference type="Pfam" id="PF10342">
    <property type="entry name" value="Kre9_KNH"/>
    <property type="match status" value="1"/>
</dbReference>
<dbReference type="PANTHER" id="PTHR40633">
    <property type="entry name" value="MATRIX PROTEIN, PUTATIVE (AFU_ORTHOLOGUE AFUA_8G05410)-RELATED"/>
    <property type="match status" value="1"/>
</dbReference>
<evidence type="ECO:0000313" key="5">
    <source>
        <dbReference type="EMBL" id="SAM09052.1"/>
    </source>
</evidence>